<accession>A0ABP8ZN15</accession>
<dbReference type="SMART" id="SM00563">
    <property type="entry name" value="PlsC"/>
    <property type="match status" value="1"/>
</dbReference>
<evidence type="ECO:0000256" key="2">
    <source>
        <dbReference type="ARBA" id="ARBA00022516"/>
    </source>
</evidence>
<dbReference type="EMBL" id="BAABJV010000001">
    <property type="protein sequence ID" value="GAA4760352.1"/>
    <property type="molecule type" value="Genomic_DNA"/>
</dbReference>
<dbReference type="PANTHER" id="PTHR10434:SF64">
    <property type="entry name" value="1-ACYL-SN-GLYCEROL-3-PHOSPHATE ACYLTRANSFERASE-RELATED"/>
    <property type="match status" value="1"/>
</dbReference>
<evidence type="ECO:0000256" key="6">
    <source>
        <dbReference type="SAM" id="MobiDB-lite"/>
    </source>
</evidence>
<dbReference type="RefSeq" id="WP_345608288.1">
    <property type="nucleotide sequence ID" value="NZ_BAABJV010000001.1"/>
</dbReference>
<keyword evidence="4" id="KW-0443">Lipid metabolism</keyword>
<dbReference type="InterPro" id="IPR002123">
    <property type="entry name" value="Plipid/glycerol_acylTrfase"/>
</dbReference>
<dbReference type="PANTHER" id="PTHR10434">
    <property type="entry name" value="1-ACYL-SN-GLYCEROL-3-PHOSPHATE ACYLTRANSFERASE"/>
    <property type="match status" value="1"/>
</dbReference>
<evidence type="ECO:0000313" key="8">
    <source>
        <dbReference type="EMBL" id="GAA4760352.1"/>
    </source>
</evidence>
<name>A0ABP8ZN15_9ACTN</name>
<dbReference type="SUPFAM" id="SSF69593">
    <property type="entry name" value="Glycerol-3-phosphate (1)-acyltransferase"/>
    <property type="match status" value="1"/>
</dbReference>
<dbReference type="Pfam" id="PF01553">
    <property type="entry name" value="Acyltransferase"/>
    <property type="match status" value="1"/>
</dbReference>
<gene>
    <name evidence="8" type="ORF">GCM10023329_01820</name>
</gene>
<dbReference type="GO" id="GO:0016746">
    <property type="term" value="F:acyltransferase activity"/>
    <property type="evidence" value="ECO:0007669"/>
    <property type="project" value="UniProtKB-KW"/>
</dbReference>
<sequence>MSTAPAAGSPWLPASPCTPQGCAAHSGGAAGRARSAARLAAGTAVTAGGVALAPAAALLGRGARHRLTSLWARSVLRGFGVRATVHAECAPARDTAEAGPGCLVVANHVSWLDIPLIAAVLPGRMLAKSEVRRWPVLGPLAALGGTLFVDRGSLRALPATVAALTEALRAGHRVIVFPEGSTWCGRDQGRFRHAAFQAALDAGAAVQPVHLSYGPTGAAAFVGDDPLGASLRRVAAAGRLTAEVRLLPPIVPGPGTDRRALARQAQRAVARLSANRPAASVHHRTGSSPAAASSLRTPS</sequence>
<evidence type="ECO:0000256" key="5">
    <source>
        <dbReference type="ARBA" id="ARBA00023315"/>
    </source>
</evidence>
<evidence type="ECO:0000256" key="1">
    <source>
        <dbReference type="ARBA" id="ARBA00005189"/>
    </source>
</evidence>
<evidence type="ECO:0000313" key="9">
    <source>
        <dbReference type="Proteomes" id="UP001501147"/>
    </source>
</evidence>
<feature type="region of interest" description="Disordered" evidence="6">
    <location>
        <begin position="272"/>
        <end position="299"/>
    </location>
</feature>
<feature type="compositionally biased region" description="Polar residues" evidence="6">
    <location>
        <begin position="286"/>
        <end position="299"/>
    </location>
</feature>
<evidence type="ECO:0000259" key="7">
    <source>
        <dbReference type="SMART" id="SM00563"/>
    </source>
</evidence>
<keyword evidence="3" id="KW-0808">Transferase</keyword>
<comment type="caution">
    <text evidence="8">The sequence shown here is derived from an EMBL/GenBank/DDBJ whole genome shotgun (WGS) entry which is preliminary data.</text>
</comment>
<dbReference type="Proteomes" id="UP001501147">
    <property type="component" value="Unassembled WGS sequence"/>
</dbReference>
<evidence type="ECO:0000256" key="3">
    <source>
        <dbReference type="ARBA" id="ARBA00022679"/>
    </source>
</evidence>
<protein>
    <submittedName>
        <fullName evidence="8">Lysophospholipid acyltransferase family protein</fullName>
    </submittedName>
</protein>
<feature type="domain" description="Phospholipid/glycerol acyltransferase" evidence="7">
    <location>
        <begin position="102"/>
        <end position="214"/>
    </location>
</feature>
<reference evidence="9" key="1">
    <citation type="journal article" date="2019" name="Int. J. Syst. Evol. Microbiol.">
        <title>The Global Catalogue of Microorganisms (GCM) 10K type strain sequencing project: providing services to taxonomists for standard genome sequencing and annotation.</title>
        <authorList>
            <consortium name="The Broad Institute Genomics Platform"/>
            <consortium name="The Broad Institute Genome Sequencing Center for Infectious Disease"/>
            <person name="Wu L."/>
            <person name="Ma J."/>
        </authorList>
    </citation>
    <scope>NUCLEOTIDE SEQUENCE [LARGE SCALE GENOMIC DNA]</scope>
    <source>
        <strain evidence="9">JCM 18324</strain>
    </source>
</reference>
<keyword evidence="9" id="KW-1185">Reference proteome</keyword>
<comment type="pathway">
    <text evidence="1">Lipid metabolism.</text>
</comment>
<keyword evidence="2" id="KW-0444">Lipid biosynthesis</keyword>
<keyword evidence="5 8" id="KW-0012">Acyltransferase</keyword>
<evidence type="ECO:0000256" key="4">
    <source>
        <dbReference type="ARBA" id="ARBA00023098"/>
    </source>
</evidence>
<organism evidence="8 9">
    <name type="scientific">Streptomyces sanyensis</name>
    <dbReference type="NCBI Taxonomy" id="568869"/>
    <lineage>
        <taxon>Bacteria</taxon>
        <taxon>Bacillati</taxon>
        <taxon>Actinomycetota</taxon>
        <taxon>Actinomycetes</taxon>
        <taxon>Kitasatosporales</taxon>
        <taxon>Streptomycetaceae</taxon>
        <taxon>Streptomyces</taxon>
    </lineage>
</organism>
<proteinExistence type="predicted"/>
<dbReference type="CDD" id="cd07989">
    <property type="entry name" value="LPLAT_AGPAT-like"/>
    <property type="match status" value="1"/>
</dbReference>